<keyword evidence="1" id="KW-0812">Transmembrane</keyword>
<evidence type="ECO:0000313" key="3">
    <source>
        <dbReference type="Proteomes" id="UP001431783"/>
    </source>
</evidence>
<evidence type="ECO:0000313" key="2">
    <source>
        <dbReference type="EMBL" id="KAK9880213.1"/>
    </source>
</evidence>
<name>A0AAW1UGD1_9CUCU</name>
<gene>
    <name evidence="2" type="ORF">WA026_010088</name>
</gene>
<evidence type="ECO:0000256" key="1">
    <source>
        <dbReference type="SAM" id="Phobius"/>
    </source>
</evidence>
<feature type="transmembrane region" description="Helical" evidence="1">
    <location>
        <begin position="67"/>
        <end position="87"/>
    </location>
</feature>
<organism evidence="2 3">
    <name type="scientific">Henosepilachna vigintioctopunctata</name>
    <dbReference type="NCBI Taxonomy" id="420089"/>
    <lineage>
        <taxon>Eukaryota</taxon>
        <taxon>Metazoa</taxon>
        <taxon>Ecdysozoa</taxon>
        <taxon>Arthropoda</taxon>
        <taxon>Hexapoda</taxon>
        <taxon>Insecta</taxon>
        <taxon>Pterygota</taxon>
        <taxon>Neoptera</taxon>
        <taxon>Endopterygota</taxon>
        <taxon>Coleoptera</taxon>
        <taxon>Polyphaga</taxon>
        <taxon>Cucujiformia</taxon>
        <taxon>Coccinelloidea</taxon>
        <taxon>Coccinellidae</taxon>
        <taxon>Epilachninae</taxon>
        <taxon>Epilachnini</taxon>
        <taxon>Henosepilachna</taxon>
    </lineage>
</organism>
<keyword evidence="1" id="KW-1133">Transmembrane helix</keyword>
<protein>
    <submittedName>
        <fullName evidence="2">Uncharacterized protein</fullName>
    </submittedName>
</protein>
<accession>A0AAW1UGD1</accession>
<dbReference type="EMBL" id="JARQZJ010000064">
    <property type="protein sequence ID" value="KAK9880213.1"/>
    <property type="molecule type" value="Genomic_DNA"/>
</dbReference>
<dbReference type="AlphaFoldDB" id="A0AAW1UGD1"/>
<dbReference type="Proteomes" id="UP001431783">
    <property type="component" value="Unassembled WGS sequence"/>
</dbReference>
<reference evidence="2 3" key="1">
    <citation type="submission" date="2023-03" db="EMBL/GenBank/DDBJ databases">
        <title>Genome insight into feeding habits of ladybird beetles.</title>
        <authorList>
            <person name="Li H.-S."/>
            <person name="Huang Y.-H."/>
            <person name="Pang H."/>
        </authorList>
    </citation>
    <scope>NUCLEOTIDE SEQUENCE [LARGE SCALE GENOMIC DNA]</scope>
    <source>
        <strain evidence="2">SYSU_2023b</strain>
        <tissue evidence="2">Whole body</tissue>
    </source>
</reference>
<proteinExistence type="predicted"/>
<keyword evidence="1" id="KW-0472">Membrane</keyword>
<sequence>MDCRKMKSKVADLKKRFKSTIERRSETRINISNYTMMTFQESFCLMLDILQLSVSQIKVSLRLKKNIAMCLVTGCFKCIVLSIAIQLDILDQNINEILLARSSRRI</sequence>
<keyword evidence="3" id="KW-1185">Reference proteome</keyword>
<comment type="caution">
    <text evidence="2">The sequence shown here is derived from an EMBL/GenBank/DDBJ whole genome shotgun (WGS) entry which is preliminary data.</text>
</comment>